<sequence length="28" mass="3107">MDILLIGKKSPPQAKIDSPFPYHLLAGR</sequence>
<name>A0A0A8Z4A0_ARUDO</name>
<proteinExistence type="predicted"/>
<dbReference type="AlphaFoldDB" id="A0A0A8Z4A0"/>
<reference evidence="1" key="1">
    <citation type="submission" date="2014-09" db="EMBL/GenBank/DDBJ databases">
        <authorList>
            <person name="Magalhaes I.L.F."/>
            <person name="Oliveira U."/>
            <person name="Santos F.R."/>
            <person name="Vidigal T.H.D.A."/>
            <person name="Brescovit A.D."/>
            <person name="Santos A.J."/>
        </authorList>
    </citation>
    <scope>NUCLEOTIDE SEQUENCE</scope>
    <source>
        <tissue evidence="1">Shoot tissue taken approximately 20 cm above the soil surface</tissue>
    </source>
</reference>
<accession>A0A0A8Z4A0</accession>
<protein>
    <submittedName>
        <fullName evidence="1">Uncharacterized protein</fullName>
    </submittedName>
</protein>
<reference evidence="1" key="2">
    <citation type="journal article" date="2015" name="Data Brief">
        <title>Shoot transcriptome of the giant reed, Arundo donax.</title>
        <authorList>
            <person name="Barrero R.A."/>
            <person name="Guerrero F.D."/>
            <person name="Moolhuijzen P."/>
            <person name="Goolsby J.A."/>
            <person name="Tidwell J."/>
            <person name="Bellgard S.E."/>
            <person name="Bellgard M.I."/>
        </authorList>
    </citation>
    <scope>NUCLEOTIDE SEQUENCE</scope>
    <source>
        <tissue evidence="1">Shoot tissue taken approximately 20 cm above the soil surface</tissue>
    </source>
</reference>
<organism evidence="1">
    <name type="scientific">Arundo donax</name>
    <name type="common">Giant reed</name>
    <name type="synonym">Donax arundinaceus</name>
    <dbReference type="NCBI Taxonomy" id="35708"/>
    <lineage>
        <taxon>Eukaryota</taxon>
        <taxon>Viridiplantae</taxon>
        <taxon>Streptophyta</taxon>
        <taxon>Embryophyta</taxon>
        <taxon>Tracheophyta</taxon>
        <taxon>Spermatophyta</taxon>
        <taxon>Magnoliopsida</taxon>
        <taxon>Liliopsida</taxon>
        <taxon>Poales</taxon>
        <taxon>Poaceae</taxon>
        <taxon>PACMAD clade</taxon>
        <taxon>Arundinoideae</taxon>
        <taxon>Arundineae</taxon>
        <taxon>Arundo</taxon>
    </lineage>
</organism>
<evidence type="ECO:0000313" key="1">
    <source>
        <dbReference type="EMBL" id="JAD29667.1"/>
    </source>
</evidence>
<dbReference type="EMBL" id="GBRH01268228">
    <property type="protein sequence ID" value="JAD29667.1"/>
    <property type="molecule type" value="Transcribed_RNA"/>
</dbReference>